<reference evidence="2 3" key="1">
    <citation type="submission" date="2024-03" db="EMBL/GenBank/DDBJ databases">
        <title>Sequence of Lycoming College Course Isolates.</title>
        <authorList>
            <person name="Plotts O."/>
            <person name="Newman J."/>
        </authorList>
    </citation>
    <scope>NUCLEOTIDE SEQUENCE [LARGE SCALE GENOMIC DNA]</scope>
    <source>
        <strain evidence="2 3">CJB-3</strain>
    </source>
</reference>
<organism evidence="2 3">
    <name type="scientific">Pedobacter panaciterrae</name>
    <dbReference type="NCBI Taxonomy" id="363849"/>
    <lineage>
        <taxon>Bacteria</taxon>
        <taxon>Pseudomonadati</taxon>
        <taxon>Bacteroidota</taxon>
        <taxon>Sphingobacteriia</taxon>
        <taxon>Sphingobacteriales</taxon>
        <taxon>Sphingobacteriaceae</taxon>
        <taxon>Pedobacter</taxon>
    </lineage>
</organism>
<evidence type="ECO:0000313" key="2">
    <source>
        <dbReference type="EMBL" id="MEJ2901166.1"/>
    </source>
</evidence>
<proteinExistence type="predicted"/>
<sequence length="722" mass="81578">MKLKKIFKPACLFLTVMLIINFQSKGLTKSSNLFFYGNIKNDLYLLLKREGYILKRFSTPGAAVKAASRGSGVLIVADNYPQIDPANRITAKILSEAMQKGLKLYVEYPTSFPGLNIPSEALETNLERGVITKDVFAAPLKNMSLVGIHNCHVLPVQAKDPLIVLAKVVGFDKAEYGLENTKAYPLLFKHNNNIMISMTGLSNFERGRYGPTDAIQSVLKFIISHLTSHSDVTIKYWHQDVKPMFERREILSAGARLNSVKKGADWFYKGRFFPDKSWSSDVSKYGSDGTKPTGPPISQSRINGDGKLGVLEGHISTISYKGDQGYRYWMRADVQGEVAMTLAAAGKLFNNQDYKDKSANLMEYVFKNSNLRQGPKNDPASAAYGLIGWATTNAGTFYGDDNSRAILGMIAASSYLKTDKWDKELTEAIMGNFRTTGIKGFRVDRLEEADIIKNGWPYYWNRDVVNISPHFESWMWACYLWLYNKTAYAPLLERTKKAIKITMDAYPEKWLWGSSMQTQRARMILPLAWLVRIENTEEHRQWLDKMINEILKYQDESGAISEELGKGKGMFKALNKNEDYGTDEGSLIFRNGEKVSCMLYTCNFALFSLNEAAAATGNTKYKAATEKLSDFLTRIQVQSKVHPDLDGAWLRGFDYGRWDYWASNSDAGWGAWCTLTGWIQSWIVTTQAQIEQKESFWEVTATSKINDVAKPTIQKMMKEADK</sequence>
<name>A0ABU8NFY5_9SPHI</name>
<evidence type="ECO:0000256" key="1">
    <source>
        <dbReference type="SAM" id="MobiDB-lite"/>
    </source>
</evidence>
<feature type="region of interest" description="Disordered" evidence="1">
    <location>
        <begin position="284"/>
        <end position="303"/>
    </location>
</feature>
<comment type="caution">
    <text evidence="2">The sequence shown here is derived from an EMBL/GenBank/DDBJ whole genome shotgun (WGS) entry which is preliminary data.</text>
</comment>
<dbReference type="Proteomes" id="UP001378956">
    <property type="component" value="Unassembled WGS sequence"/>
</dbReference>
<keyword evidence="3" id="KW-1185">Reference proteome</keyword>
<dbReference type="RefSeq" id="WP_216854515.1">
    <property type="nucleotide sequence ID" value="NZ_CBFGNQ010000004.1"/>
</dbReference>
<gene>
    <name evidence="2" type="ORF">WAE58_01945</name>
</gene>
<protein>
    <submittedName>
        <fullName evidence="2">Uncharacterized protein</fullName>
    </submittedName>
</protein>
<dbReference type="EMBL" id="JBBEUB010000001">
    <property type="protein sequence ID" value="MEJ2901166.1"/>
    <property type="molecule type" value="Genomic_DNA"/>
</dbReference>
<accession>A0ABU8NFY5</accession>
<evidence type="ECO:0000313" key="3">
    <source>
        <dbReference type="Proteomes" id="UP001378956"/>
    </source>
</evidence>